<name>A0ABT5T2R4_9PSEU</name>
<dbReference type="InterPro" id="IPR037075">
    <property type="entry name" value="HCHO-activating_enzyme_sf"/>
</dbReference>
<keyword evidence="1" id="KW-0456">Lyase</keyword>
<accession>A0ABT5T2R4</accession>
<dbReference type="RefSeq" id="WP_274203818.1">
    <property type="nucleotide sequence ID" value="NZ_JAQZAO010000021.1"/>
</dbReference>
<evidence type="ECO:0000313" key="4">
    <source>
        <dbReference type="Proteomes" id="UP001300763"/>
    </source>
</evidence>
<keyword evidence="4" id="KW-1185">Reference proteome</keyword>
<reference evidence="3 4" key="1">
    <citation type="submission" date="2023-02" db="EMBL/GenBank/DDBJ databases">
        <title>Genome sequencing required for Actinomycetospora new species description.</title>
        <authorList>
            <person name="Saimee Y."/>
            <person name="Duangmal K."/>
        </authorList>
    </citation>
    <scope>NUCLEOTIDE SEQUENCE [LARGE SCALE GENOMIC DNA]</scope>
    <source>
        <strain evidence="3 4">DW7H6</strain>
    </source>
</reference>
<dbReference type="SUPFAM" id="SSF54211">
    <property type="entry name" value="Ribosomal protein S5 domain 2-like"/>
    <property type="match status" value="1"/>
</dbReference>
<dbReference type="EMBL" id="JAQZAO010000021">
    <property type="protein sequence ID" value="MDD7969289.1"/>
    <property type="molecule type" value="Genomic_DNA"/>
</dbReference>
<dbReference type="InterPro" id="IPR020568">
    <property type="entry name" value="Ribosomal_Su5_D2-typ_SF"/>
</dbReference>
<feature type="domain" description="Formaldehyde-activating enzyme" evidence="2">
    <location>
        <begin position="19"/>
        <end position="171"/>
    </location>
</feature>
<organism evidence="3 4">
    <name type="scientific">Actinomycetospora lemnae</name>
    <dbReference type="NCBI Taxonomy" id="3019891"/>
    <lineage>
        <taxon>Bacteria</taxon>
        <taxon>Bacillati</taxon>
        <taxon>Actinomycetota</taxon>
        <taxon>Actinomycetes</taxon>
        <taxon>Pseudonocardiales</taxon>
        <taxon>Pseudonocardiaceae</taxon>
        <taxon>Actinomycetospora</taxon>
    </lineage>
</organism>
<evidence type="ECO:0000259" key="2">
    <source>
        <dbReference type="Pfam" id="PF08714"/>
    </source>
</evidence>
<dbReference type="Proteomes" id="UP001300763">
    <property type="component" value="Unassembled WGS sequence"/>
</dbReference>
<dbReference type="InterPro" id="IPR014826">
    <property type="entry name" value="HCHO-activating_enzyme"/>
</dbReference>
<comment type="caution">
    <text evidence="3">The sequence shown here is derived from an EMBL/GenBank/DDBJ whole genome shotgun (WGS) entry which is preliminary data.</text>
</comment>
<gene>
    <name evidence="3" type="ORF">PGB27_28430</name>
</gene>
<dbReference type="Gene3D" id="3.30.230.60">
    <property type="entry name" value="Formaldehyde-activating enzyme"/>
    <property type="match status" value="1"/>
</dbReference>
<evidence type="ECO:0000256" key="1">
    <source>
        <dbReference type="ARBA" id="ARBA00023239"/>
    </source>
</evidence>
<evidence type="ECO:0000313" key="3">
    <source>
        <dbReference type="EMBL" id="MDD7969289.1"/>
    </source>
</evidence>
<proteinExistence type="predicted"/>
<sequence>MAAEDIDGRFAQGWGGAAPNGVHVNVLLARRGSATGAVVAGAFTNPSAGFTPVLASVGPDQQSYETVHPPTVVVNKIAPVDERHEKLIFGACGAGVARGVLDVVASGTIDADQDTLVLVSLWLDTAAEDETTVCANARTAVAAAVAEAAVGRDRAAVERLVAARDTVRHPFYDGA</sequence>
<dbReference type="Pfam" id="PF08714">
    <property type="entry name" value="Fae"/>
    <property type="match status" value="1"/>
</dbReference>
<protein>
    <submittedName>
        <fullName evidence="3">Formaldehyde-activating enzyme</fullName>
    </submittedName>
</protein>